<organism evidence="5 6">
    <name type="scientific">Lysobacter enzymogenes</name>
    <dbReference type="NCBI Taxonomy" id="69"/>
    <lineage>
        <taxon>Bacteria</taxon>
        <taxon>Pseudomonadati</taxon>
        <taxon>Pseudomonadota</taxon>
        <taxon>Gammaproteobacteria</taxon>
        <taxon>Lysobacterales</taxon>
        <taxon>Lysobacteraceae</taxon>
        <taxon>Lysobacter</taxon>
    </lineage>
</organism>
<feature type="domain" description="EAL" evidence="2">
    <location>
        <begin position="459"/>
        <end position="713"/>
    </location>
</feature>
<dbReference type="InterPro" id="IPR001633">
    <property type="entry name" value="EAL_dom"/>
</dbReference>
<feature type="domain" description="HAMP" evidence="3">
    <location>
        <begin position="217"/>
        <end position="272"/>
    </location>
</feature>
<dbReference type="SMART" id="SM00267">
    <property type="entry name" value="GGDEF"/>
    <property type="match status" value="1"/>
</dbReference>
<dbReference type="InterPro" id="IPR043128">
    <property type="entry name" value="Rev_trsase/Diguanyl_cyclase"/>
</dbReference>
<feature type="transmembrane region" description="Helical" evidence="1">
    <location>
        <begin position="194"/>
        <end position="215"/>
    </location>
</feature>
<dbReference type="InterPro" id="IPR035919">
    <property type="entry name" value="EAL_sf"/>
</dbReference>
<dbReference type="KEGG" id="lem:LEN_1631"/>
<feature type="transmembrane region" description="Helical" evidence="1">
    <location>
        <begin position="12"/>
        <end position="30"/>
    </location>
</feature>
<name>A0AAU9ALX5_LYSEN</name>
<evidence type="ECO:0000259" key="3">
    <source>
        <dbReference type="PROSITE" id="PS50885"/>
    </source>
</evidence>
<dbReference type="Proteomes" id="UP000218824">
    <property type="component" value="Chromosome"/>
</dbReference>
<dbReference type="Pfam" id="PF00672">
    <property type="entry name" value="HAMP"/>
    <property type="match status" value="1"/>
</dbReference>
<evidence type="ECO:0000256" key="1">
    <source>
        <dbReference type="SAM" id="Phobius"/>
    </source>
</evidence>
<dbReference type="SUPFAM" id="SSF158472">
    <property type="entry name" value="HAMP domain-like"/>
    <property type="match status" value="1"/>
</dbReference>
<dbReference type="GO" id="GO:0007165">
    <property type="term" value="P:signal transduction"/>
    <property type="evidence" value="ECO:0007669"/>
    <property type="project" value="InterPro"/>
</dbReference>
<dbReference type="SMART" id="SM00304">
    <property type="entry name" value="HAMP"/>
    <property type="match status" value="1"/>
</dbReference>
<dbReference type="PANTHER" id="PTHR44757">
    <property type="entry name" value="DIGUANYLATE CYCLASE DGCP"/>
    <property type="match status" value="1"/>
</dbReference>
<dbReference type="SMART" id="SM00052">
    <property type="entry name" value="EAL"/>
    <property type="match status" value="1"/>
</dbReference>
<dbReference type="Gene3D" id="6.10.340.10">
    <property type="match status" value="1"/>
</dbReference>
<dbReference type="RefSeq" id="WP_074865759.1">
    <property type="nucleotide sequence ID" value="NZ_AP014940.1"/>
</dbReference>
<dbReference type="CDD" id="cd01949">
    <property type="entry name" value="GGDEF"/>
    <property type="match status" value="1"/>
</dbReference>
<dbReference type="InterPro" id="IPR003660">
    <property type="entry name" value="HAMP_dom"/>
</dbReference>
<feature type="domain" description="GGDEF" evidence="4">
    <location>
        <begin position="308"/>
        <end position="450"/>
    </location>
</feature>
<dbReference type="Pfam" id="PF00990">
    <property type="entry name" value="GGDEF"/>
    <property type="match status" value="1"/>
</dbReference>
<dbReference type="Pfam" id="PF00563">
    <property type="entry name" value="EAL"/>
    <property type="match status" value="1"/>
</dbReference>
<dbReference type="NCBIfam" id="TIGR00254">
    <property type="entry name" value="GGDEF"/>
    <property type="match status" value="1"/>
</dbReference>
<dbReference type="SUPFAM" id="SSF55073">
    <property type="entry name" value="Nucleotide cyclase"/>
    <property type="match status" value="1"/>
</dbReference>
<dbReference type="InterPro" id="IPR029787">
    <property type="entry name" value="Nucleotide_cyclase"/>
</dbReference>
<dbReference type="InterPro" id="IPR052155">
    <property type="entry name" value="Biofilm_reg_signaling"/>
</dbReference>
<dbReference type="Gene3D" id="3.30.70.270">
    <property type="match status" value="1"/>
</dbReference>
<keyword evidence="1" id="KW-1133">Transmembrane helix</keyword>
<dbReference type="PROSITE" id="PS50887">
    <property type="entry name" value="GGDEF"/>
    <property type="match status" value="1"/>
</dbReference>
<dbReference type="CDD" id="cd01948">
    <property type="entry name" value="EAL"/>
    <property type="match status" value="1"/>
</dbReference>
<dbReference type="InterPro" id="IPR000160">
    <property type="entry name" value="GGDEF_dom"/>
</dbReference>
<accession>A0AAU9ALX5</accession>
<dbReference type="EMBL" id="AP014940">
    <property type="protein sequence ID" value="BAV97118.1"/>
    <property type="molecule type" value="Genomic_DNA"/>
</dbReference>
<keyword evidence="1" id="KW-0472">Membrane</keyword>
<dbReference type="SUPFAM" id="SSF141868">
    <property type="entry name" value="EAL domain-like"/>
    <property type="match status" value="1"/>
</dbReference>
<keyword evidence="1" id="KW-0812">Transmembrane</keyword>
<dbReference type="GeneID" id="83063499"/>
<dbReference type="Gene3D" id="3.20.20.450">
    <property type="entry name" value="EAL domain"/>
    <property type="match status" value="1"/>
</dbReference>
<evidence type="ECO:0000259" key="4">
    <source>
        <dbReference type="PROSITE" id="PS50887"/>
    </source>
</evidence>
<protein>
    <submittedName>
        <fullName evidence="5">Diguanylate cyclase/phosphodiesterase</fullName>
    </submittedName>
</protein>
<proteinExistence type="predicted"/>
<sequence>MKSPRGLQAKFLSIMGVAFAVVAVLILLLLQRQERIQSAVVEVSREAMRDSFVASLRRHGEGEVAQLAGSLTNPLYYFDLDAIGELSRAAMTNPGVRYVVVYDVEGNIVHDGSEEIPSYGKRMDDPLAARIVAAPALLGQWSENTFDVSAPIKIGQQRLGGVRVGYDLKAMRAYQDSALEELRRRLDALGRLQLLWVGLLSLGLLALGAAMLWLIQRWLVKPIRELAEAAHTIEDGRFGQFDDSDAARHNDEVGDLMRAFSRMSQSLARHDRDIRRMAYTDSLTGLANRLAFRESLDERLQQFDGGRGQLALLFADIDDFKRVNDTLGHDAGDEVLLQCAQRIARTVERVGGERALLARFGGDEFVILVEGKPQRPGEARQLATHLADVLVAELGQPIAVHERQVFLGTSIGVTLYPEDASGATSLMKNGDIAMYQAKVAGKNCYRFYSRAMDQAVERRVHLEHALRGAWDRGELSLVYQPVFRLGDGAMVGAEALLRWKHPEQGLIAPSVFIDVAEQSGQIETLGPQVLRAACEDAVAWQRARPGADPLFVSVNVSPRQLRNGDLPNVVAACLRETELPPWLLHLELTETAVIGDEVHASALLSRLRASGVKVWLDDFGTGFSGLSHLRRVPVDGVKIDRSFVADVLRDPDDLALTTAIIAMAHSLGVTVVAEGVEKEGQYAVLRERGCDLAQGYWLGHPVPAAEFLAQLPA</sequence>
<dbReference type="PROSITE" id="PS50885">
    <property type="entry name" value="HAMP"/>
    <property type="match status" value="1"/>
</dbReference>
<evidence type="ECO:0000259" key="2">
    <source>
        <dbReference type="PROSITE" id="PS50883"/>
    </source>
</evidence>
<evidence type="ECO:0000313" key="5">
    <source>
        <dbReference type="EMBL" id="BAV97118.1"/>
    </source>
</evidence>
<dbReference type="CDD" id="cd06225">
    <property type="entry name" value="HAMP"/>
    <property type="match status" value="1"/>
</dbReference>
<dbReference type="GO" id="GO:0016020">
    <property type="term" value="C:membrane"/>
    <property type="evidence" value="ECO:0007669"/>
    <property type="project" value="InterPro"/>
</dbReference>
<dbReference type="PROSITE" id="PS50883">
    <property type="entry name" value="EAL"/>
    <property type="match status" value="1"/>
</dbReference>
<reference evidence="5 6" key="1">
    <citation type="journal article" date="2017" name="DNA Res.">
        <title>Complete genome sequence and expression profile of the commercial lytic enzyme producer Lysobacter enzymogenes M497-1.</title>
        <authorList>
            <person name="Takami H."/>
            <person name="Toyoda A."/>
            <person name="Uchiyama I."/>
            <person name="Itoh T."/>
            <person name="Takaki Y."/>
            <person name="Arai W."/>
            <person name="Nishi S."/>
            <person name="Kawai M."/>
            <person name="Shinya K."/>
            <person name="Ikeda H."/>
        </authorList>
    </citation>
    <scope>NUCLEOTIDE SEQUENCE [LARGE SCALE GENOMIC DNA]</scope>
    <source>
        <strain evidence="5 6">M497-1</strain>
    </source>
</reference>
<evidence type="ECO:0000313" key="6">
    <source>
        <dbReference type="Proteomes" id="UP000218824"/>
    </source>
</evidence>
<gene>
    <name evidence="5" type="ORF">LEN_1631</name>
</gene>
<dbReference type="AlphaFoldDB" id="A0AAU9ALX5"/>
<dbReference type="PANTHER" id="PTHR44757:SF2">
    <property type="entry name" value="BIOFILM ARCHITECTURE MAINTENANCE PROTEIN MBAA"/>
    <property type="match status" value="1"/>
</dbReference>